<evidence type="ECO:0000313" key="8">
    <source>
        <dbReference type="Proteomes" id="UP000504637"/>
    </source>
</evidence>
<dbReference type="Pfam" id="PF02656">
    <property type="entry name" value="DUF202"/>
    <property type="match status" value="1"/>
</dbReference>
<keyword evidence="3 6" id="KW-1133">Transmembrane helix</keyword>
<dbReference type="PANTHER" id="PTHR34187">
    <property type="entry name" value="FGR18P"/>
    <property type="match status" value="1"/>
</dbReference>
<organism evidence="9">
    <name type="scientific">Dissoconium aciculare CBS 342.82</name>
    <dbReference type="NCBI Taxonomy" id="1314786"/>
    <lineage>
        <taxon>Eukaryota</taxon>
        <taxon>Fungi</taxon>
        <taxon>Dikarya</taxon>
        <taxon>Ascomycota</taxon>
        <taxon>Pezizomycotina</taxon>
        <taxon>Dothideomycetes</taxon>
        <taxon>Dothideomycetidae</taxon>
        <taxon>Mycosphaerellales</taxon>
        <taxon>Dissoconiaceae</taxon>
        <taxon>Dissoconium</taxon>
    </lineage>
</organism>
<evidence type="ECO:0000256" key="3">
    <source>
        <dbReference type="ARBA" id="ARBA00022989"/>
    </source>
</evidence>
<protein>
    <recommendedName>
        <fullName evidence="7">DUF202 domain-containing protein</fullName>
    </recommendedName>
</protein>
<proteinExistence type="predicted"/>
<reference evidence="9" key="1">
    <citation type="submission" date="2020-01" db="EMBL/GenBank/DDBJ databases">
        <authorList>
            <consortium name="DOE Joint Genome Institute"/>
            <person name="Haridas S."/>
            <person name="Albert R."/>
            <person name="Binder M."/>
            <person name="Bloem J."/>
            <person name="Labutti K."/>
            <person name="Salamov A."/>
            <person name="Andreopoulos B."/>
            <person name="Baker S.E."/>
            <person name="Barry K."/>
            <person name="Bills G."/>
            <person name="Bluhm B.H."/>
            <person name="Cannon C."/>
            <person name="Castanera R."/>
            <person name="Culley D.E."/>
            <person name="Daum C."/>
            <person name="Ezra D."/>
            <person name="Gonzalez J.B."/>
            <person name="Henrissat B."/>
            <person name="Kuo A."/>
            <person name="Liang C."/>
            <person name="Lipzen A."/>
            <person name="Lutzoni F."/>
            <person name="Magnuson J."/>
            <person name="Mondo S."/>
            <person name="Nolan M."/>
            <person name="Ohm R."/>
            <person name="Pangilinan J."/>
            <person name="Park H.-J."/>
            <person name="Ramirez L."/>
            <person name="Alfaro M."/>
            <person name="Sun H."/>
            <person name="Tritt A."/>
            <person name="Yoshinaga Y."/>
            <person name="Zwiers L.-H."/>
            <person name="Turgeon B.G."/>
            <person name="Goodwin S.B."/>
            <person name="Spatafora J.W."/>
            <person name="Crous P.W."/>
            <person name="Grigoriev I.V."/>
        </authorList>
    </citation>
    <scope>NUCLEOTIDE SEQUENCE</scope>
    <source>
        <strain evidence="9">CBS 342.82</strain>
    </source>
</reference>
<evidence type="ECO:0000256" key="1">
    <source>
        <dbReference type="ARBA" id="ARBA00004127"/>
    </source>
</evidence>
<dbReference type="PANTHER" id="PTHR34187:SF1">
    <property type="entry name" value="DUF202 DOMAIN-CONTAINING PROTEIN"/>
    <property type="match status" value="1"/>
</dbReference>
<evidence type="ECO:0000256" key="5">
    <source>
        <dbReference type="SAM" id="MobiDB-lite"/>
    </source>
</evidence>
<dbReference type="AlphaFoldDB" id="A0A6J3M9L1"/>
<dbReference type="GO" id="GO:0012505">
    <property type="term" value="C:endomembrane system"/>
    <property type="evidence" value="ECO:0007669"/>
    <property type="project" value="UniProtKB-SubCell"/>
</dbReference>
<evidence type="ECO:0000259" key="7">
    <source>
        <dbReference type="Pfam" id="PF02656"/>
    </source>
</evidence>
<feature type="transmembrane region" description="Helical" evidence="6">
    <location>
        <begin position="119"/>
        <end position="140"/>
    </location>
</feature>
<reference evidence="9" key="3">
    <citation type="submission" date="2025-08" db="UniProtKB">
        <authorList>
            <consortium name="RefSeq"/>
        </authorList>
    </citation>
    <scope>IDENTIFICATION</scope>
    <source>
        <strain evidence="9">CBS 342.82</strain>
    </source>
</reference>
<comment type="subcellular location">
    <subcellularLocation>
        <location evidence="1">Endomembrane system</location>
        <topology evidence="1">Multi-pass membrane protein</topology>
    </subcellularLocation>
</comment>
<evidence type="ECO:0000256" key="4">
    <source>
        <dbReference type="ARBA" id="ARBA00023136"/>
    </source>
</evidence>
<feature type="region of interest" description="Disordered" evidence="5">
    <location>
        <begin position="1"/>
        <end position="67"/>
    </location>
</feature>
<feature type="transmembrane region" description="Helical" evidence="6">
    <location>
        <begin position="199"/>
        <end position="224"/>
    </location>
</feature>
<accession>A0A6J3M9L1</accession>
<dbReference type="RefSeq" id="XP_033461569.1">
    <property type="nucleotide sequence ID" value="XM_033599482.1"/>
</dbReference>
<feature type="compositionally biased region" description="Polar residues" evidence="5">
    <location>
        <begin position="1"/>
        <end position="25"/>
    </location>
</feature>
<keyword evidence="2 6" id="KW-0812">Transmembrane</keyword>
<evidence type="ECO:0000256" key="2">
    <source>
        <dbReference type="ARBA" id="ARBA00022692"/>
    </source>
</evidence>
<evidence type="ECO:0000256" key="6">
    <source>
        <dbReference type="SAM" id="Phobius"/>
    </source>
</evidence>
<dbReference type="InterPro" id="IPR052053">
    <property type="entry name" value="IM_YidH-like"/>
</dbReference>
<feature type="compositionally biased region" description="Low complexity" evidence="5">
    <location>
        <begin position="26"/>
        <end position="39"/>
    </location>
</feature>
<name>A0A6J3M9L1_9PEZI</name>
<dbReference type="InterPro" id="IPR003807">
    <property type="entry name" value="DUF202"/>
</dbReference>
<keyword evidence="4 6" id="KW-0472">Membrane</keyword>
<evidence type="ECO:0000313" key="9">
    <source>
        <dbReference type="RefSeq" id="XP_033461569.1"/>
    </source>
</evidence>
<gene>
    <name evidence="9" type="ORF">K489DRAFT_184379</name>
</gene>
<feature type="transmembrane region" description="Helical" evidence="6">
    <location>
        <begin position="152"/>
        <end position="178"/>
    </location>
</feature>
<dbReference type="Proteomes" id="UP000504637">
    <property type="component" value="Unplaced"/>
</dbReference>
<sequence>MVVSTQMPVGSLDVAQNATPAVNRQSLSNATASTSRSTSVQEPRATHRGNEDVPTDEDDDRRDREATELDDASMFRRVVEQRPLRSGFLGKVQRFWRNEVRLSVPHADCRDHLANERTFLAYLRTSLVFSMLGVLIAQLYRLQHSPSPGVIFGYYVLSLPLSILFQCAAILVLGLGCIRFYRQQAAMARGKVHAGGWDLYTLMGSAFMLMITLFTLHITVSVYVEKHKQRPL</sequence>
<dbReference type="GeneID" id="54357281"/>
<dbReference type="OrthoDB" id="199599at2759"/>
<feature type="domain" description="DUF202" evidence="7">
    <location>
        <begin position="110"/>
        <end position="185"/>
    </location>
</feature>
<keyword evidence="8" id="KW-1185">Reference proteome</keyword>
<reference evidence="9" key="2">
    <citation type="submission" date="2020-04" db="EMBL/GenBank/DDBJ databases">
        <authorList>
            <consortium name="NCBI Genome Project"/>
        </authorList>
    </citation>
    <scope>NUCLEOTIDE SEQUENCE</scope>
    <source>
        <strain evidence="9">CBS 342.82</strain>
    </source>
</reference>